<dbReference type="RefSeq" id="XP_056547261.1">
    <property type="nucleotide sequence ID" value="XM_056683655.1"/>
</dbReference>
<sequence>MDLMVSLRQCIILATRPILLYTLIQSRDASHADKNTTQAHVQTPKTLMDQQIAADLRVLRRPPPRLYLFSVALIMVLSSQIHEHRSDYGLFETALEILRAMSNHGNLAAPEFYNNLECVQQCLDQKWGSTTRTSHASESSRVLDSQPMRCLRFPSLHNERPTSDRGGSARRLYAARDYCARESHP</sequence>
<organism evidence="1 2">
    <name type="scientific">Penicillium canariense</name>
    <dbReference type="NCBI Taxonomy" id="189055"/>
    <lineage>
        <taxon>Eukaryota</taxon>
        <taxon>Fungi</taxon>
        <taxon>Dikarya</taxon>
        <taxon>Ascomycota</taxon>
        <taxon>Pezizomycotina</taxon>
        <taxon>Eurotiomycetes</taxon>
        <taxon>Eurotiomycetidae</taxon>
        <taxon>Eurotiales</taxon>
        <taxon>Aspergillaceae</taxon>
        <taxon>Penicillium</taxon>
    </lineage>
</organism>
<dbReference type="AlphaFoldDB" id="A0A9W9LT15"/>
<evidence type="ECO:0000313" key="1">
    <source>
        <dbReference type="EMBL" id="KAJ5175653.1"/>
    </source>
</evidence>
<accession>A0A9W9LT15</accession>
<comment type="caution">
    <text evidence="1">The sequence shown here is derived from an EMBL/GenBank/DDBJ whole genome shotgun (WGS) entry which is preliminary data.</text>
</comment>
<proteinExistence type="predicted"/>
<reference evidence="1" key="2">
    <citation type="journal article" date="2023" name="IMA Fungus">
        <title>Comparative genomic study of the Penicillium genus elucidates a diverse pangenome and 15 lateral gene transfer events.</title>
        <authorList>
            <person name="Petersen C."/>
            <person name="Sorensen T."/>
            <person name="Nielsen M.R."/>
            <person name="Sondergaard T.E."/>
            <person name="Sorensen J.L."/>
            <person name="Fitzpatrick D.A."/>
            <person name="Frisvad J.C."/>
            <person name="Nielsen K.L."/>
        </authorList>
    </citation>
    <scope>NUCLEOTIDE SEQUENCE</scope>
    <source>
        <strain evidence="1">IBT 26290</strain>
    </source>
</reference>
<protein>
    <submittedName>
        <fullName evidence="1">Uncharacterized protein</fullName>
    </submittedName>
</protein>
<dbReference type="GeneID" id="81422831"/>
<evidence type="ECO:0000313" key="2">
    <source>
        <dbReference type="Proteomes" id="UP001149163"/>
    </source>
</evidence>
<keyword evidence="2" id="KW-1185">Reference proteome</keyword>
<dbReference type="OrthoDB" id="3990906at2759"/>
<dbReference type="EMBL" id="JAPQKN010000001">
    <property type="protein sequence ID" value="KAJ5175653.1"/>
    <property type="molecule type" value="Genomic_DNA"/>
</dbReference>
<reference evidence="1" key="1">
    <citation type="submission" date="2022-11" db="EMBL/GenBank/DDBJ databases">
        <authorList>
            <person name="Petersen C."/>
        </authorList>
    </citation>
    <scope>NUCLEOTIDE SEQUENCE</scope>
    <source>
        <strain evidence="1">IBT 26290</strain>
    </source>
</reference>
<dbReference type="Proteomes" id="UP001149163">
    <property type="component" value="Unassembled WGS sequence"/>
</dbReference>
<name>A0A9W9LT15_9EURO</name>
<gene>
    <name evidence="1" type="ORF">N7482_001530</name>
</gene>